<dbReference type="Gene3D" id="3.20.20.100">
    <property type="entry name" value="NADP-dependent oxidoreductase domain"/>
    <property type="match status" value="1"/>
</dbReference>
<dbReference type="SUPFAM" id="SSF51430">
    <property type="entry name" value="NAD(P)-linked oxidoreductase"/>
    <property type="match status" value="1"/>
</dbReference>
<evidence type="ECO:0000259" key="7">
    <source>
        <dbReference type="Pfam" id="PF00248"/>
    </source>
</evidence>
<dbReference type="PIRSF" id="PIRSF000097">
    <property type="entry name" value="AKR"/>
    <property type="match status" value="1"/>
</dbReference>
<dbReference type="InterPro" id="IPR020471">
    <property type="entry name" value="AKR"/>
</dbReference>
<dbReference type="GeneID" id="587781"/>
<dbReference type="Pfam" id="PF00248">
    <property type="entry name" value="Aldo_ket_red"/>
    <property type="match status" value="1"/>
</dbReference>
<dbReference type="InterPro" id="IPR036812">
    <property type="entry name" value="NAD(P)_OxRdtase_dom_sf"/>
</dbReference>
<protein>
    <recommendedName>
        <fullName evidence="7">NADP-dependent oxidoreductase domain-containing protein</fullName>
    </recommendedName>
</protein>
<dbReference type="AlphaFoldDB" id="A0A7M7P0T4"/>
<evidence type="ECO:0000256" key="2">
    <source>
        <dbReference type="ARBA" id="ARBA00022857"/>
    </source>
</evidence>
<dbReference type="OrthoDB" id="416253at2759"/>
<comment type="similarity">
    <text evidence="1">Belongs to the aldo/keto reductase family.</text>
</comment>
<feature type="active site" description="Proton donor" evidence="4">
    <location>
        <position position="52"/>
    </location>
</feature>
<keyword evidence="9" id="KW-1185">Reference proteome</keyword>
<dbReference type="PROSITE" id="PS00063">
    <property type="entry name" value="ALDOKETO_REDUCTASE_3"/>
    <property type="match status" value="1"/>
</dbReference>
<dbReference type="OMA" id="HWPMAYQ"/>
<feature type="site" description="Lowers pKa of active site Tyr" evidence="6">
    <location>
        <position position="81"/>
    </location>
</feature>
<dbReference type="GO" id="GO:0004032">
    <property type="term" value="F:aldose reductase (NADPH) activity"/>
    <property type="evidence" value="ECO:0000318"/>
    <property type="project" value="GO_Central"/>
</dbReference>
<evidence type="ECO:0000256" key="4">
    <source>
        <dbReference type="PIRSR" id="PIRSR000097-1"/>
    </source>
</evidence>
<feature type="binding site" evidence="5">
    <location>
        <position position="114"/>
    </location>
    <ligand>
        <name>substrate</name>
    </ligand>
</feature>
<sequence length="319" mass="35951">MASANKFVTLFNGNKMPILGLGTWLSKPGQVEAAVKAAIDCGYRHIDCAHVYGNEVEVGAGLKEKFDANVVKREDIFITSKLWNNKHHPDDVEEACDITLKNLQLSYVDLYLMHWPMAYQRGTNDFPKDDKGQFIPEDVDYVDTYLAMEKLVTSGKCKAIGLSNFSMKMMKRVIEKATIQPANLQVELHPLLTQEKLIEFCKEHNMTVTAYSPLGAPDRPWVKDDDPKLMEDPIVTGIATKKGKSPAQILIRFCLERGIICIPKSVTPSRIQANFEALNFELDPEDLKTLLAMNIGYRGCLLDWVNHPQHPFLGPEKDD</sequence>
<dbReference type="KEGG" id="spu:587781"/>
<keyword evidence="3" id="KW-0560">Oxidoreductase</keyword>
<dbReference type="InParanoid" id="A0A7M7P0T4"/>
<dbReference type="GO" id="GO:0005829">
    <property type="term" value="C:cytosol"/>
    <property type="evidence" value="ECO:0000318"/>
    <property type="project" value="GO_Central"/>
</dbReference>
<dbReference type="PANTHER" id="PTHR11732">
    <property type="entry name" value="ALDO/KETO REDUCTASE"/>
    <property type="match status" value="1"/>
</dbReference>
<evidence type="ECO:0000256" key="3">
    <source>
        <dbReference type="ARBA" id="ARBA00023002"/>
    </source>
</evidence>
<proteinExistence type="inferred from homology"/>
<dbReference type="PRINTS" id="PR00069">
    <property type="entry name" value="ALDKETRDTASE"/>
</dbReference>
<dbReference type="RefSeq" id="XP_030842196.1">
    <property type="nucleotide sequence ID" value="XM_030986336.1"/>
</dbReference>
<dbReference type="PROSITE" id="PS00062">
    <property type="entry name" value="ALDOKETO_REDUCTASE_2"/>
    <property type="match status" value="1"/>
</dbReference>
<reference evidence="9" key="1">
    <citation type="submission" date="2015-02" db="EMBL/GenBank/DDBJ databases">
        <title>Genome sequencing for Strongylocentrotus purpuratus.</title>
        <authorList>
            <person name="Murali S."/>
            <person name="Liu Y."/>
            <person name="Vee V."/>
            <person name="English A."/>
            <person name="Wang M."/>
            <person name="Skinner E."/>
            <person name="Han Y."/>
            <person name="Muzny D.M."/>
            <person name="Worley K.C."/>
            <person name="Gibbs R.A."/>
        </authorList>
    </citation>
    <scope>NUCLEOTIDE SEQUENCE</scope>
</reference>
<organism evidence="8 9">
    <name type="scientific">Strongylocentrotus purpuratus</name>
    <name type="common">Purple sea urchin</name>
    <dbReference type="NCBI Taxonomy" id="7668"/>
    <lineage>
        <taxon>Eukaryota</taxon>
        <taxon>Metazoa</taxon>
        <taxon>Echinodermata</taxon>
        <taxon>Eleutherozoa</taxon>
        <taxon>Echinozoa</taxon>
        <taxon>Echinoidea</taxon>
        <taxon>Euechinoidea</taxon>
        <taxon>Echinacea</taxon>
        <taxon>Camarodonta</taxon>
        <taxon>Echinidea</taxon>
        <taxon>Strongylocentrotidae</taxon>
        <taxon>Strongylocentrotus</taxon>
    </lineage>
</organism>
<keyword evidence="2" id="KW-0521">NADP</keyword>
<feature type="domain" description="NADP-dependent oxidoreductase" evidence="7">
    <location>
        <begin position="19"/>
        <end position="291"/>
    </location>
</feature>
<dbReference type="EnsemblMetazoa" id="XM_030986336">
    <property type="protein sequence ID" value="XP_030842196"/>
    <property type="gene ID" value="LOC587781"/>
</dbReference>
<evidence type="ECO:0000256" key="5">
    <source>
        <dbReference type="PIRSR" id="PIRSR000097-2"/>
    </source>
</evidence>
<dbReference type="PROSITE" id="PS00798">
    <property type="entry name" value="ALDOKETO_REDUCTASE_1"/>
    <property type="match status" value="1"/>
</dbReference>
<evidence type="ECO:0000313" key="9">
    <source>
        <dbReference type="Proteomes" id="UP000007110"/>
    </source>
</evidence>
<reference evidence="8" key="2">
    <citation type="submission" date="2021-01" db="UniProtKB">
        <authorList>
            <consortium name="EnsemblMetazoa"/>
        </authorList>
    </citation>
    <scope>IDENTIFICATION</scope>
</reference>
<dbReference type="InterPro" id="IPR018170">
    <property type="entry name" value="Aldo/ket_reductase_CS"/>
</dbReference>
<dbReference type="FunFam" id="3.20.20.100:FF:000006">
    <property type="entry name" value="Aldo-keto reductase family 1 member A1"/>
    <property type="match status" value="1"/>
</dbReference>
<evidence type="ECO:0000256" key="1">
    <source>
        <dbReference type="ARBA" id="ARBA00007905"/>
    </source>
</evidence>
<name>A0A7M7P0T4_STRPU</name>
<evidence type="ECO:0000313" key="8">
    <source>
        <dbReference type="EnsemblMetazoa" id="XP_030842196"/>
    </source>
</evidence>
<evidence type="ECO:0000256" key="6">
    <source>
        <dbReference type="PIRSR" id="PIRSR000097-3"/>
    </source>
</evidence>
<dbReference type="Proteomes" id="UP000007110">
    <property type="component" value="Unassembled WGS sequence"/>
</dbReference>
<accession>A0A7M7P0T4</accession>
<dbReference type="InterPro" id="IPR023210">
    <property type="entry name" value="NADP_OxRdtase_dom"/>
</dbReference>